<keyword evidence="1" id="KW-0812">Transmembrane</keyword>
<proteinExistence type="predicted"/>
<keyword evidence="1" id="KW-0472">Membrane</keyword>
<comment type="caution">
    <text evidence="2">The sequence shown here is derived from an EMBL/GenBank/DDBJ whole genome shotgun (WGS) entry which is preliminary data.</text>
</comment>
<dbReference type="Proteomes" id="UP001610444">
    <property type="component" value="Unassembled WGS sequence"/>
</dbReference>
<sequence length="106" mass="11535">MSLFDLSITIDPNFLLFELVAYLVVLIAVVTLAMVFYLWAKNTLGATGRYARRRPSRPTKVRLPQGLARIQLGTHAALFETGKVHLLHGPPGNLCNATTIGGTSSI</sequence>
<protein>
    <recommendedName>
        <fullName evidence="4">Copper transporter</fullName>
    </recommendedName>
</protein>
<dbReference type="RefSeq" id="XP_070896454.1">
    <property type="nucleotide sequence ID" value="XM_071046292.1"/>
</dbReference>
<accession>A0ABR4K1H5</accession>
<dbReference type="EMBL" id="JBFXLR010000038">
    <property type="protein sequence ID" value="KAL2845097.1"/>
    <property type="molecule type" value="Genomic_DNA"/>
</dbReference>
<feature type="transmembrane region" description="Helical" evidence="1">
    <location>
        <begin position="20"/>
        <end position="40"/>
    </location>
</feature>
<name>A0ABR4K1H5_9EURO</name>
<keyword evidence="3" id="KW-1185">Reference proteome</keyword>
<evidence type="ECO:0008006" key="4">
    <source>
        <dbReference type="Google" id="ProtNLM"/>
    </source>
</evidence>
<keyword evidence="1" id="KW-1133">Transmembrane helix</keyword>
<reference evidence="2 3" key="1">
    <citation type="submission" date="2024-07" db="EMBL/GenBank/DDBJ databases">
        <title>Section-level genome sequencing and comparative genomics of Aspergillus sections Usti and Cavernicolus.</title>
        <authorList>
            <consortium name="Lawrence Berkeley National Laboratory"/>
            <person name="Nybo J.L."/>
            <person name="Vesth T.C."/>
            <person name="Theobald S."/>
            <person name="Frisvad J.C."/>
            <person name="Larsen T.O."/>
            <person name="Kjaerboelling I."/>
            <person name="Rothschild-Mancinelli K."/>
            <person name="Lyhne E.K."/>
            <person name="Kogle M.E."/>
            <person name="Barry K."/>
            <person name="Clum A."/>
            <person name="Na H."/>
            <person name="Ledsgaard L."/>
            <person name="Lin J."/>
            <person name="Lipzen A."/>
            <person name="Kuo A."/>
            <person name="Riley R."/>
            <person name="Mondo S."/>
            <person name="LaButti K."/>
            <person name="Haridas S."/>
            <person name="Pangalinan J."/>
            <person name="Salamov A.A."/>
            <person name="Simmons B.A."/>
            <person name="Magnuson J.K."/>
            <person name="Chen J."/>
            <person name="Drula E."/>
            <person name="Henrissat B."/>
            <person name="Wiebenga A."/>
            <person name="Lubbers R.J."/>
            <person name="Gomes A.C."/>
            <person name="Macurrencykelacurrency M.R."/>
            <person name="Stajich J."/>
            <person name="Grigoriev I.V."/>
            <person name="Mortensen U.H."/>
            <person name="De vries R.P."/>
            <person name="Baker S.E."/>
            <person name="Andersen M.R."/>
        </authorList>
    </citation>
    <scope>NUCLEOTIDE SEQUENCE [LARGE SCALE GENOMIC DNA]</scope>
    <source>
        <strain evidence="2 3">CBS 756.74</strain>
    </source>
</reference>
<evidence type="ECO:0000313" key="3">
    <source>
        <dbReference type="Proteomes" id="UP001610444"/>
    </source>
</evidence>
<gene>
    <name evidence="2" type="ORF">BJX68DRAFT_269283</name>
</gene>
<dbReference type="GeneID" id="98161456"/>
<evidence type="ECO:0000256" key="1">
    <source>
        <dbReference type="SAM" id="Phobius"/>
    </source>
</evidence>
<organism evidence="2 3">
    <name type="scientific">Aspergillus pseudodeflectus</name>
    <dbReference type="NCBI Taxonomy" id="176178"/>
    <lineage>
        <taxon>Eukaryota</taxon>
        <taxon>Fungi</taxon>
        <taxon>Dikarya</taxon>
        <taxon>Ascomycota</taxon>
        <taxon>Pezizomycotina</taxon>
        <taxon>Eurotiomycetes</taxon>
        <taxon>Eurotiomycetidae</taxon>
        <taxon>Eurotiales</taxon>
        <taxon>Aspergillaceae</taxon>
        <taxon>Aspergillus</taxon>
        <taxon>Aspergillus subgen. Nidulantes</taxon>
    </lineage>
</organism>
<evidence type="ECO:0000313" key="2">
    <source>
        <dbReference type="EMBL" id="KAL2845097.1"/>
    </source>
</evidence>